<gene>
    <name evidence="7" type="ORF">NOI20_13330</name>
</gene>
<dbReference type="GO" id="GO:0005886">
    <property type="term" value="C:plasma membrane"/>
    <property type="evidence" value="ECO:0007669"/>
    <property type="project" value="UniProtKB-SubCell"/>
</dbReference>
<feature type="transmembrane region" description="Helical" evidence="6">
    <location>
        <begin position="114"/>
        <end position="134"/>
    </location>
</feature>
<dbReference type="AlphaFoldDB" id="A0AAJ1U8V3"/>
<dbReference type="Proteomes" id="UP001227162">
    <property type="component" value="Unassembled WGS sequence"/>
</dbReference>
<comment type="caution">
    <text evidence="7">The sequence shown here is derived from an EMBL/GenBank/DDBJ whole genome shotgun (WGS) entry which is preliminary data.</text>
</comment>
<feature type="transmembrane region" description="Helical" evidence="6">
    <location>
        <begin position="194"/>
        <end position="211"/>
    </location>
</feature>
<protein>
    <submittedName>
        <fullName evidence="7">Branched-chain amino acid ABC transporter permease</fullName>
    </submittedName>
</protein>
<evidence type="ECO:0000256" key="4">
    <source>
        <dbReference type="ARBA" id="ARBA00022989"/>
    </source>
</evidence>
<comment type="subcellular location">
    <subcellularLocation>
        <location evidence="1">Cell membrane</location>
        <topology evidence="1">Multi-pass membrane protein</topology>
    </subcellularLocation>
</comment>
<evidence type="ECO:0000313" key="7">
    <source>
        <dbReference type="EMBL" id="MDQ2095099.1"/>
    </source>
</evidence>
<dbReference type="CDD" id="cd06581">
    <property type="entry name" value="TM_PBP1_LivM_like"/>
    <property type="match status" value="1"/>
</dbReference>
<feature type="transmembrane region" description="Helical" evidence="6">
    <location>
        <begin position="27"/>
        <end position="44"/>
    </location>
</feature>
<reference evidence="7" key="1">
    <citation type="submission" date="2022-07" db="EMBL/GenBank/DDBJ databases">
        <authorList>
            <person name="Otstavnykh N."/>
            <person name="Isaeva M."/>
            <person name="Bystritskaya E."/>
        </authorList>
    </citation>
    <scope>NUCLEOTIDE SEQUENCE</scope>
    <source>
        <strain evidence="7">10Alg 79</strain>
    </source>
</reference>
<feature type="transmembrane region" description="Helical" evidence="6">
    <location>
        <begin position="50"/>
        <end position="70"/>
    </location>
</feature>
<feature type="transmembrane region" description="Helical" evidence="6">
    <location>
        <begin position="82"/>
        <end position="102"/>
    </location>
</feature>
<dbReference type="GO" id="GO:0015658">
    <property type="term" value="F:branched-chain amino acid transmembrane transporter activity"/>
    <property type="evidence" value="ECO:0007669"/>
    <property type="project" value="InterPro"/>
</dbReference>
<dbReference type="InterPro" id="IPR043428">
    <property type="entry name" value="LivM-like"/>
</dbReference>
<evidence type="ECO:0000256" key="3">
    <source>
        <dbReference type="ARBA" id="ARBA00022692"/>
    </source>
</evidence>
<dbReference type="PANTHER" id="PTHR30482:SF5">
    <property type="entry name" value="ABC TRANSPORTER PERMEASE PROTEIN"/>
    <property type="match status" value="1"/>
</dbReference>
<keyword evidence="8" id="KW-1185">Reference proteome</keyword>
<evidence type="ECO:0000256" key="1">
    <source>
        <dbReference type="ARBA" id="ARBA00004651"/>
    </source>
</evidence>
<name>A0AAJ1U8V3_9RHOB</name>
<feature type="transmembrane region" description="Helical" evidence="6">
    <location>
        <begin position="327"/>
        <end position="346"/>
    </location>
</feature>
<feature type="transmembrane region" description="Helical" evidence="6">
    <location>
        <begin position="247"/>
        <end position="270"/>
    </location>
</feature>
<feature type="transmembrane region" description="Helical" evidence="6">
    <location>
        <begin position="141"/>
        <end position="159"/>
    </location>
</feature>
<dbReference type="InterPro" id="IPR001851">
    <property type="entry name" value="ABC_transp_permease"/>
</dbReference>
<dbReference type="EMBL" id="JANFFA010000003">
    <property type="protein sequence ID" value="MDQ2095099.1"/>
    <property type="molecule type" value="Genomic_DNA"/>
</dbReference>
<proteinExistence type="predicted"/>
<reference evidence="7" key="2">
    <citation type="submission" date="2023-04" db="EMBL/GenBank/DDBJ databases">
        <title>'Rhodoalgimonas zhirmunskyi' gen. nov., isolated from a red alga.</title>
        <authorList>
            <person name="Nedashkovskaya O.I."/>
            <person name="Otstavnykh N.Y."/>
            <person name="Bystritskaya E.P."/>
            <person name="Balabanova L.A."/>
            <person name="Isaeva M.P."/>
        </authorList>
    </citation>
    <scope>NUCLEOTIDE SEQUENCE</scope>
    <source>
        <strain evidence="7">10Alg 79</strain>
    </source>
</reference>
<dbReference type="Pfam" id="PF02653">
    <property type="entry name" value="BPD_transp_2"/>
    <property type="match status" value="1"/>
</dbReference>
<evidence type="ECO:0000256" key="6">
    <source>
        <dbReference type="SAM" id="Phobius"/>
    </source>
</evidence>
<dbReference type="PANTHER" id="PTHR30482">
    <property type="entry name" value="HIGH-AFFINITY BRANCHED-CHAIN AMINO ACID TRANSPORT SYSTEM PERMEASE"/>
    <property type="match status" value="1"/>
</dbReference>
<keyword evidence="5 6" id="KW-0472">Membrane</keyword>
<sequence length="369" mass="40228">MFYREAGDFKTTYRDDNQTFPIKFDRLRYYAVLFVAFAIVPFIINDYWVSAVFLPFLIYAIAAIGLNVLVGYAGQVSLGTGGFMAVGAYACYKFMTGLDIWIGGVEYALPPINIFFSVILAGAVTAVVGVLFGLPSLRIKGFYLAVATLAAQFFLVWLFNKWAWAYNYSASGQISAPERGVFGIPVTGPSTSAWATYLFCLVFVTVLALVARNLTRGSTGRKWMAIRDMDIAAEIIGVNPLKAKLTAFAVSSFYIGIAGALFFSVYLGAVEVGEAFGINKSFLVLFMVIIGGLGSIFGSFAGAAFLVLLPVLLKNVLVGGLGWPTDLAAHLEFMIVGGLIVTFLILEPHGLAQLWRVIKEKLRLWPFPH</sequence>
<organism evidence="7 8">
    <name type="scientific">Rhodalgimonas zhirmunskyi</name>
    <dbReference type="NCBI Taxonomy" id="2964767"/>
    <lineage>
        <taxon>Bacteria</taxon>
        <taxon>Pseudomonadati</taxon>
        <taxon>Pseudomonadota</taxon>
        <taxon>Alphaproteobacteria</taxon>
        <taxon>Rhodobacterales</taxon>
        <taxon>Roseobacteraceae</taxon>
        <taxon>Rhodalgimonas</taxon>
    </lineage>
</organism>
<dbReference type="RefSeq" id="WP_317626701.1">
    <property type="nucleotide sequence ID" value="NZ_JANFFA010000003.1"/>
</dbReference>
<keyword evidence="4 6" id="KW-1133">Transmembrane helix</keyword>
<feature type="transmembrane region" description="Helical" evidence="6">
    <location>
        <begin position="282"/>
        <end position="307"/>
    </location>
</feature>
<evidence type="ECO:0000313" key="8">
    <source>
        <dbReference type="Proteomes" id="UP001227162"/>
    </source>
</evidence>
<keyword evidence="2" id="KW-1003">Cell membrane</keyword>
<accession>A0AAJ1U8V3</accession>
<keyword evidence="3 6" id="KW-0812">Transmembrane</keyword>
<evidence type="ECO:0000256" key="5">
    <source>
        <dbReference type="ARBA" id="ARBA00023136"/>
    </source>
</evidence>
<evidence type="ECO:0000256" key="2">
    <source>
        <dbReference type="ARBA" id="ARBA00022475"/>
    </source>
</evidence>